<dbReference type="InterPro" id="IPR001912">
    <property type="entry name" value="Ribosomal_uS4_N"/>
</dbReference>
<evidence type="ECO:0000313" key="12">
    <source>
        <dbReference type="Proteomes" id="UP000029538"/>
    </source>
</evidence>
<dbReference type="SUPFAM" id="SSF55174">
    <property type="entry name" value="Alpha-L RNA-binding motif"/>
    <property type="match status" value="1"/>
</dbReference>
<dbReference type="Proteomes" id="UP000029538">
    <property type="component" value="Unassembled WGS sequence"/>
</dbReference>
<accession>A0A096ARD5</accession>
<dbReference type="GeneID" id="91081825"/>
<dbReference type="InterPro" id="IPR018079">
    <property type="entry name" value="Ribosomal_uS4_CS"/>
</dbReference>
<dbReference type="InterPro" id="IPR005709">
    <property type="entry name" value="Ribosomal_uS4_bac-type"/>
</dbReference>
<keyword evidence="5 7" id="KW-0687">Ribonucleoprotein</keyword>
<evidence type="ECO:0000256" key="7">
    <source>
        <dbReference type="HAMAP-Rule" id="MF_01306"/>
    </source>
</evidence>
<comment type="subunit">
    <text evidence="7">Part of the 30S ribosomal subunit. Contacts protein S5. The interaction surface between S4 and S5 is involved in control of translational fidelity.</text>
</comment>
<comment type="caution">
    <text evidence="11">The sequence shown here is derived from an EMBL/GenBank/DDBJ whole genome shotgun (WGS) entry which is preliminary data.</text>
</comment>
<evidence type="ECO:0000256" key="5">
    <source>
        <dbReference type="ARBA" id="ARBA00023274"/>
    </source>
</evidence>
<evidence type="ECO:0000259" key="10">
    <source>
        <dbReference type="SMART" id="SM01390"/>
    </source>
</evidence>
<comment type="function">
    <text evidence="7">With S5 and S12 plays an important role in translational accuracy.</text>
</comment>
<sequence length="202" mass="22727">MARYIGPKSRIARRFGEPIFGADKVLAKRNFPPGQHGNNRRRKVSEYGAQLAEKQKAKYTYGVLERQFRNMFDRAAKASGITGEVLLQNLESRLDNVVYRLGLAPTRAAARQLVNHKHIVVNGGVVNIASYAVKAGDIVGVREKAKSLEVIEAALAGFNHSKYPWIEWDENSKSGKFLHQPAREDIPENIKEQLIVELYSKQ</sequence>
<dbReference type="RefSeq" id="WP_004357809.1">
    <property type="nucleotide sequence ID" value="NZ_JRNR01000052.1"/>
</dbReference>
<dbReference type="GO" id="GO:0042274">
    <property type="term" value="P:ribosomal small subunit biogenesis"/>
    <property type="evidence" value="ECO:0007669"/>
    <property type="project" value="TreeGrafter"/>
</dbReference>
<dbReference type="PROSITE" id="PS00632">
    <property type="entry name" value="RIBOSOMAL_S4"/>
    <property type="match status" value="1"/>
</dbReference>
<dbReference type="GO" id="GO:0003735">
    <property type="term" value="F:structural constituent of ribosome"/>
    <property type="evidence" value="ECO:0007669"/>
    <property type="project" value="InterPro"/>
</dbReference>
<evidence type="ECO:0000256" key="1">
    <source>
        <dbReference type="ARBA" id="ARBA00007465"/>
    </source>
</evidence>
<gene>
    <name evidence="7" type="primary">rpsD</name>
    <name evidence="11" type="ORF">HMPREF0654_05530</name>
</gene>
<keyword evidence="4 7" id="KW-0689">Ribosomal protein</keyword>
<evidence type="ECO:0000256" key="3">
    <source>
        <dbReference type="ARBA" id="ARBA00022884"/>
    </source>
</evidence>
<dbReference type="PANTHER" id="PTHR11831">
    <property type="entry name" value="30S 40S RIBOSOMAL PROTEIN"/>
    <property type="match status" value="1"/>
</dbReference>
<dbReference type="GO" id="GO:0019843">
    <property type="term" value="F:rRNA binding"/>
    <property type="evidence" value="ECO:0007669"/>
    <property type="project" value="UniProtKB-UniRule"/>
</dbReference>
<dbReference type="InterPro" id="IPR022801">
    <property type="entry name" value="Ribosomal_uS4"/>
</dbReference>
<dbReference type="Pfam" id="PF01479">
    <property type="entry name" value="S4"/>
    <property type="match status" value="1"/>
</dbReference>
<dbReference type="HAMAP" id="MF_01306_B">
    <property type="entry name" value="Ribosomal_uS4_B"/>
    <property type="match status" value="1"/>
</dbReference>
<proteinExistence type="inferred from homology"/>
<protein>
    <recommendedName>
        <fullName evidence="6 7">Small ribosomal subunit protein uS4</fullName>
    </recommendedName>
</protein>
<dbReference type="Pfam" id="PF00163">
    <property type="entry name" value="Ribosomal_S4"/>
    <property type="match status" value="1"/>
</dbReference>
<evidence type="ECO:0000256" key="8">
    <source>
        <dbReference type="RuleBase" id="RU003699"/>
    </source>
</evidence>
<dbReference type="NCBIfam" id="NF003717">
    <property type="entry name" value="PRK05327.1"/>
    <property type="match status" value="1"/>
</dbReference>
<reference evidence="11 12" key="1">
    <citation type="submission" date="2014-07" db="EMBL/GenBank/DDBJ databases">
        <authorList>
            <person name="McCorrison J."/>
            <person name="Sanka R."/>
            <person name="Torralba M."/>
            <person name="Gillis M."/>
            <person name="Haft D.H."/>
            <person name="Methe B."/>
            <person name="Sutton G."/>
            <person name="Nelson K.E."/>
        </authorList>
    </citation>
    <scope>NUCLEOTIDE SEQUENCE [LARGE SCALE GENOMIC DNA]</scope>
    <source>
        <strain evidence="11 12">DNF00882</strain>
    </source>
</reference>
<evidence type="ECO:0000313" key="11">
    <source>
        <dbReference type="EMBL" id="KGF49275.1"/>
    </source>
</evidence>
<organism evidence="11 12">
    <name type="scientific">Prevotella disiens DNF00882</name>
    <dbReference type="NCBI Taxonomy" id="1401075"/>
    <lineage>
        <taxon>Bacteria</taxon>
        <taxon>Pseudomonadati</taxon>
        <taxon>Bacteroidota</taxon>
        <taxon>Bacteroidia</taxon>
        <taxon>Bacteroidales</taxon>
        <taxon>Prevotellaceae</taxon>
        <taxon>Prevotella</taxon>
    </lineage>
</organism>
<evidence type="ECO:0000256" key="4">
    <source>
        <dbReference type="ARBA" id="ARBA00022980"/>
    </source>
</evidence>
<feature type="domain" description="RNA-binding S4" evidence="9">
    <location>
        <begin position="92"/>
        <end position="156"/>
    </location>
</feature>
<dbReference type="NCBIfam" id="TIGR01017">
    <property type="entry name" value="rpsD_bact"/>
    <property type="match status" value="1"/>
</dbReference>
<dbReference type="SMART" id="SM00363">
    <property type="entry name" value="S4"/>
    <property type="match status" value="1"/>
</dbReference>
<dbReference type="Gene3D" id="1.10.1050.10">
    <property type="entry name" value="Ribosomal Protein S4 Delta 41, Chain A, domain 1"/>
    <property type="match status" value="1"/>
</dbReference>
<dbReference type="GO" id="GO:0006412">
    <property type="term" value="P:translation"/>
    <property type="evidence" value="ECO:0007669"/>
    <property type="project" value="UniProtKB-UniRule"/>
</dbReference>
<comment type="similarity">
    <text evidence="1 7 8">Belongs to the universal ribosomal protein uS4 family.</text>
</comment>
<dbReference type="InterPro" id="IPR036986">
    <property type="entry name" value="S4_RNA-bd_sf"/>
</dbReference>
<keyword evidence="2 7" id="KW-0699">rRNA-binding</keyword>
<comment type="function">
    <text evidence="7">One of the primary rRNA binding proteins, it binds directly to 16S rRNA where it nucleates assembly of the body of the 30S subunit.</text>
</comment>
<dbReference type="EMBL" id="JRNR01000052">
    <property type="protein sequence ID" value="KGF49275.1"/>
    <property type="molecule type" value="Genomic_DNA"/>
</dbReference>
<evidence type="ECO:0000259" key="9">
    <source>
        <dbReference type="SMART" id="SM00363"/>
    </source>
</evidence>
<dbReference type="PROSITE" id="PS50889">
    <property type="entry name" value="S4"/>
    <property type="match status" value="1"/>
</dbReference>
<keyword evidence="3 7" id="KW-0694">RNA-binding</keyword>
<evidence type="ECO:0000256" key="6">
    <source>
        <dbReference type="ARBA" id="ARBA00035254"/>
    </source>
</evidence>
<dbReference type="AlphaFoldDB" id="A0A096ARD5"/>
<dbReference type="FunFam" id="3.10.290.10:FF:000001">
    <property type="entry name" value="30S ribosomal protein S4"/>
    <property type="match status" value="1"/>
</dbReference>
<name>A0A096ARD5_9BACT</name>
<evidence type="ECO:0000256" key="2">
    <source>
        <dbReference type="ARBA" id="ARBA00022730"/>
    </source>
</evidence>
<dbReference type="Gene3D" id="3.10.290.10">
    <property type="entry name" value="RNA-binding S4 domain"/>
    <property type="match status" value="1"/>
</dbReference>
<dbReference type="InterPro" id="IPR002942">
    <property type="entry name" value="S4_RNA-bd"/>
</dbReference>
<dbReference type="PANTHER" id="PTHR11831:SF4">
    <property type="entry name" value="SMALL RIBOSOMAL SUBUNIT PROTEIN US4M"/>
    <property type="match status" value="1"/>
</dbReference>
<dbReference type="SMART" id="SM01390">
    <property type="entry name" value="Ribosomal_S4"/>
    <property type="match status" value="1"/>
</dbReference>
<feature type="domain" description="Small ribosomal subunit protein uS4 N-terminal" evidence="10">
    <location>
        <begin position="3"/>
        <end position="91"/>
    </location>
</feature>
<dbReference type="GO" id="GO:0015935">
    <property type="term" value="C:small ribosomal subunit"/>
    <property type="evidence" value="ECO:0007669"/>
    <property type="project" value="InterPro"/>
</dbReference>
<dbReference type="CDD" id="cd00165">
    <property type="entry name" value="S4"/>
    <property type="match status" value="1"/>
</dbReference>